<accession>X0SEV4</accession>
<keyword evidence="1" id="KW-0812">Transmembrane</keyword>
<dbReference type="InterPro" id="IPR010718">
    <property type="entry name" value="DUF1294"/>
</dbReference>
<keyword evidence="1" id="KW-1133">Transmembrane helix</keyword>
<evidence type="ECO:0008006" key="3">
    <source>
        <dbReference type="Google" id="ProtNLM"/>
    </source>
</evidence>
<protein>
    <recommendedName>
        <fullName evidence="3">DUF1294 domain-containing protein</fullName>
    </recommendedName>
</protein>
<evidence type="ECO:0000256" key="1">
    <source>
        <dbReference type="SAM" id="Phobius"/>
    </source>
</evidence>
<feature type="transmembrane region" description="Helical" evidence="1">
    <location>
        <begin position="96"/>
        <end position="112"/>
    </location>
</feature>
<feature type="transmembrane region" description="Helical" evidence="1">
    <location>
        <begin position="6"/>
        <end position="26"/>
    </location>
</feature>
<dbReference type="Pfam" id="PF06961">
    <property type="entry name" value="DUF1294"/>
    <property type="match status" value="1"/>
</dbReference>
<reference evidence="2" key="1">
    <citation type="journal article" date="2014" name="Front. Microbiol.">
        <title>High frequency of phylogenetically diverse reductive dehalogenase-homologous genes in deep subseafloor sedimentary metagenomes.</title>
        <authorList>
            <person name="Kawai M."/>
            <person name="Futagami T."/>
            <person name="Toyoda A."/>
            <person name="Takaki Y."/>
            <person name="Nishi S."/>
            <person name="Hori S."/>
            <person name="Arai W."/>
            <person name="Tsubouchi T."/>
            <person name="Morono Y."/>
            <person name="Uchiyama I."/>
            <person name="Ito T."/>
            <person name="Fujiyama A."/>
            <person name="Inagaki F."/>
            <person name="Takami H."/>
        </authorList>
    </citation>
    <scope>NUCLEOTIDE SEQUENCE</scope>
    <source>
        <strain evidence="2">Expedition CK06-06</strain>
    </source>
</reference>
<feature type="transmembrane region" description="Helical" evidence="1">
    <location>
        <begin position="31"/>
        <end position="49"/>
    </location>
</feature>
<sequence length="122" mass="13798">MNRPKRYYSLLALILVAVLCAALICFAKLHILWSCLISITMVTFLIYGFDKHQAKTNAPRIPEIVLHLLALTGGTLGALTGQLTFRHKTRKTKFQIIFWLIAIAQAITIFLLKDHILNLLNP</sequence>
<organism evidence="2">
    <name type="scientific">marine sediment metagenome</name>
    <dbReference type="NCBI Taxonomy" id="412755"/>
    <lineage>
        <taxon>unclassified sequences</taxon>
        <taxon>metagenomes</taxon>
        <taxon>ecological metagenomes</taxon>
    </lineage>
</organism>
<dbReference type="EMBL" id="BARS01006784">
    <property type="protein sequence ID" value="GAF73666.1"/>
    <property type="molecule type" value="Genomic_DNA"/>
</dbReference>
<dbReference type="AlphaFoldDB" id="X0SEV4"/>
<evidence type="ECO:0000313" key="2">
    <source>
        <dbReference type="EMBL" id="GAF73666.1"/>
    </source>
</evidence>
<keyword evidence="1" id="KW-0472">Membrane</keyword>
<comment type="caution">
    <text evidence="2">The sequence shown here is derived from an EMBL/GenBank/DDBJ whole genome shotgun (WGS) entry which is preliminary data.</text>
</comment>
<name>X0SEV4_9ZZZZ</name>
<gene>
    <name evidence="2" type="ORF">S01H1_13162</name>
</gene>
<proteinExistence type="predicted"/>